<reference evidence="1 2" key="1">
    <citation type="journal article" date="2004" name="Int. J. Syst. Evol. Microbiol.">
        <title>Kaistella koreensis gen. nov., sp. nov., a novel member of the Chryseobacterium-Bergeyella-Riemerella branch.</title>
        <authorList>
            <person name="Kim M.K."/>
            <person name="Im W.T."/>
            <person name="Shin Y.K."/>
            <person name="Lim J.H."/>
            <person name="Kim S.H."/>
            <person name="Lee B.C."/>
            <person name="Park M.Y."/>
            <person name="Lee K.Y."/>
            <person name="Lee S.T."/>
        </authorList>
    </citation>
    <scope>NUCLEOTIDE SEQUENCE [LARGE SCALE GENOMIC DNA]</scope>
    <source>
        <strain evidence="1 2">CCUG 49689</strain>
    </source>
</reference>
<dbReference type="AlphaFoldDB" id="A0A0J7J417"/>
<dbReference type="PATRIC" id="fig|1304281.5.peg.36"/>
<organism evidence="1 2">
    <name type="scientific">Chryseobacterium koreense CCUG 49689</name>
    <dbReference type="NCBI Taxonomy" id="1304281"/>
    <lineage>
        <taxon>Bacteria</taxon>
        <taxon>Pseudomonadati</taxon>
        <taxon>Bacteroidota</taxon>
        <taxon>Flavobacteriia</taxon>
        <taxon>Flavobacteriales</taxon>
        <taxon>Weeksellaceae</taxon>
        <taxon>Chryseobacterium group</taxon>
        <taxon>Chryseobacterium</taxon>
    </lineage>
</organism>
<accession>A0A0J7J417</accession>
<evidence type="ECO:0000313" key="1">
    <source>
        <dbReference type="EMBL" id="KMQ72744.1"/>
    </source>
</evidence>
<comment type="caution">
    <text evidence="1">The sequence shown here is derived from an EMBL/GenBank/DDBJ whole genome shotgun (WGS) entry which is preliminary data.</text>
</comment>
<name>A0A0J7J417_9FLAO</name>
<dbReference type="EMBL" id="LFNG01000001">
    <property type="protein sequence ID" value="KMQ72744.1"/>
    <property type="molecule type" value="Genomic_DNA"/>
</dbReference>
<keyword evidence="2" id="KW-1185">Reference proteome</keyword>
<dbReference type="InterPro" id="IPR032315">
    <property type="entry name" value="DUF4846"/>
</dbReference>
<dbReference type="Pfam" id="PF16138">
    <property type="entry name" value="DUF4846"/>
    <property type="match status" value="1"/>
</dbReference>
<protein>
    <recommendedName>
        <fullName evidence="3">DUF4846 domain-containing protein</fullName>
    </recommendedName>
</protein>
<dbReference type="Proteomes" id="UP000035900">
    <property type="component" value="Unassembled WGS sequence"/>
</dbReference>
<dbReference type="STRING" id="1304281.ACM44_00170"/>
<evidence type="ECO:0000313" key="2">
    <source>
        <dbReference type="Proteomes" id="UP000035900"/>
    </source>
</evidence>
<evidence type="ECO:0008006" key="3">
    <source>
        <dbReference type="Google" id="ProtNLM"/>
    </source>
</evidence>
<gene>
    <name evidence="1" type="ORF">ACM44_00170</name>
</gene>
<proteinExistence type="predicted"/>
<sequence length="255" mass="29465">MNIDESKSAIRTRFLPPKGYVWEREERGSFSEYLVSFPLYPPSFPIRDFQQVPIEKQSHHVAVLKIDVDHKDLQQCADAWIRLYSEYLWSQKRFGEIGFHFTSGQFLSWNDFRDGIRTIETGRSVRFVSRGSFDDSYANFRKYLRLVFQYAGTISLDKEGVPVKNNSDIKPGDFVIVPGSPGHCVIVVARVRNPAGKYLYLLAESFMPAQDIHILRNPTNSSISPWYELDVNSAETVTAKYIFRPTSIKRFYGIK</sequence>